<feature type="domain" description="Carrier" evidence="10">
    <location>
        <begin position="2365"/>
        <end position="2441"/>
    </location>
</feature>
<dbReference type="InterPro" id="IPR014031">
    <property type="entry name" value="Ketoacyl_synth_C"/>
</dbReference>
<dbReference type="SUPFAM" id="SSF52151">
    <property type="entry name" value="FabD/lysophospholipase-like"/>
    <property type="match status" value="1"/>
</dbReference>
<keyword evidence="4" id="KW-0521">NADP</keyword>
<evidence type="ECO:0000256" key="3">
    <source>
        <dbReference type="ARBA" id="ARBA00022679"/>
    </source>
</evidence>
<dbReference type="InterPro" id="IPR036736">
    <property type="entry name" value="ACP-like_sf"/>
</dbReference>
<dbReference type="SMART" id="SM00826">
    <property type="entry name" value="PKS_DH"/>
    <property type="match status" value="1"/>
</dbReference>
<dbReference type="PROSITE" id="PS00012">
    <property type="entry name" value="PHOSPHOPANTETHEINE"/>
    <property type="match status" value="1"/>
</dbReference>
<dbReference type="PANTHER" id="PTHR43775:SF29">
    <property type="entry name" value="ASPERFURANONE POLYKETIDE SYNTHASE AFOG-RELATED"/>
    <property type="match status" value="1"/>
</dbReference>
<dbReference type="InterPro" id="IPR020807">
    <property type="entry name" value="PKS_DH"/>
</dbReference>
<dbReference type="PANTHER" id="PTHR43775">
    <property type="entry name" value="FATTY ACID SYNTHASE"/>
    <property type="match status" value="1"/>
</dbReference>
<evidence type="ECO:0000313" key="14">
    <source>
        <dbReference type="Proteomes" id="UP001396898"/>
    </source>
</evidence>
<dbReference type="Pfam" id="PF08240">
    <property type="entry name" value="ADH_N"/>
    <property type="match status" value="1"/>
</dbReference>
<evidence type="ECO:0000256" key="9">
    <source>
        <dbReference type="SAM" id="MobiDB-lite"/>
    </source>
</evidence>
<dbReference type="Gene3D" id="3.40.366.10">
    <property type="entry name" value="Malonyl-Coenzyme A Acyl Carrier Protein, domain 2"/>
    <property type="match status" value="1"/>
</dbReference>
<dbReference type="SUPFAM" id="SSF50129">
    <property type="entry name" value="GroES-like"/>
    <property type="match status" value="1"/>
</dbReference>
<dbReference type="InterPro" id="IPR020806">
    <property type="entry name" value="PKS_PP-bd"/>
</dbReference>
<dbReference type="SUPFAM" id="SSF47336">
    <property type="entry name" value="ACP-like"/>
    <property type="match status" value="1"/>
</dbReference>
<keyword evidence="7" id="KW-0012">Acyltransferase</keyword>
<dbReference type="Gene3D" id="3.90.180.10">
    <property type="entry name" value="Medium-chain alcohol dehydrogenases, catalytic domain"/>
    <property type="match status" value="1"/>
</dbReference>
<dbReference type="InterPro" id="IPR049552">
    <property type="entry name" value="PKS_DH_N"/>
</dbReference>
<dbReference type="InterPro" id="IPR050091">
    <property type="entry name" value="PKS_NRPS_Biosynth_Enz"/>
</dbReference>
<dbReference type="InterPro" id="IPR020841">
    <property type="entry name" value="PKS_Beta-ketoAc_synthase_dom"/>
</dbReference>
<organism evidence="13 14">
    <name type="scientific">Apiospora marii</name>
    <dbReference type="NCBI Taxonomy" id="335849"/>
    <lineage>
        <taxon>Eukaryota</taxon>
        <taxon>Fungi</taxon>
        <taxon>Dikarya</taxon>
        <taxon>Ascomycota</taxon>
        <taxon>Pezizomycotina</taxon>
        <taxon>Sordariomycetes</taxon>
        <taxon>Xylariomycetidae</taxon>
        <taxon>Amphisphaeriales</taxon>
        <taxon>Apiosporaceae</taxon>
        <taxon>Apiospora</taxon>
    </lineage>
</organism>
<dbReference type="EMBL" id="JAQQWI010000014">
    <property type="protein sequence ID" value="KAK8013331.1"/>
    <property type="molecule type" value="Genomic_DNA"/>
</dbReference>
<evidence type="ECO:0000313" key="13">
    <source>
        <dbReference type="EMBL" id="KAK8013331.1"/>
    </source>
</evidence>
<dbReference type="SMART" id="SM00823">
    <property type="entry name" value="PKS_PP"/>
    <property type="match status" value="1"/>
</dbReference>
<dbReference type="InterPro" id="IPR049551">
    <property type="entry name" value="PKS_DH_C"/>
</dbReference>
<feature type="region of interest" description="C-terminal hotdog fold" evidence="8">
    <location>
        <begin position="1135"/>
        <end position="1293"/>
    </location>
</feature>
<evidence type="ECO:0000259" key="11">
    <source>
        <dbReference type="PROSITE" id="PS52004"/>
    </source>
</evidence>
<evidence type="ECO:0000256" key="5">
    <source>
        <dbReference type="ARBA" id="ARBA00023002"/>
    </source>
</evidence>
<dbReference type="Pfam" id="PF00109">
    <property type="entry name" value="ketoacyl-synt"/>
    <property type="match status" value="1"/>
</dbReference>
<keyword evidence="2" id="KW-0597">Phosphoprotein</keyword>
<dbReference type="Gene3D" id="3.40.47.10">
    <property type="match status" value="1"/>
</dbReference>
<dbReference type="PROSITE" id="PS52019">
    <property type="entry name" value="PKS_MFAS_DH"/>
    <property type="match status" value="1"/>
</dbReference>
<name>A0ABR1RJ96_9PEZI</name>
<keyword evidence="3" id="KW-0808">Transferase</keyword>
<evidence type="ECO:0000259" key="10">
    <source>
        <dbReference type="PROSITE" id="PS50075"/>
    </source>
</evidence>
<dbReference type="InterPro" id="IPR009081">
    <property type="entry name" value="PP-bd_ACP"/>
</dbReference>
<dbReference type="Pfam" id="PF02801">
    <property type="entry name" value="Ketoacyl-synt_C"/>
    <property type="match status" value="1"/>
</dbReference>
<dbReference type="Pfam" id="PF00698">
    <property type="entry name" value="Acyl_transf_1"/>
    <property type="match status" value="1"/>
</dbReference>
<feature type="active site" description="Proton acceptor; for dehydratase activity" evidence="8">
    <location>
        <position position="1006"/>
    </location>
</feature>
<dbReference type="Pfam" id="PF21089">
    <property type="entry name" value="PKS_DH_N"/>
    <property type="match status" value="1"/>
</dbReference>
<dbReference type="InterPro" id="IPR016036">
    <property type="entry name" value="Malonyl_transacylase_ACP-bd"/>
</dbReference>
<dbReference type="SUPFAM" id="SSF53335">
    <property type="entry name" value="S-adenosyl-L-methionine-dependent methyltransferases"/>
    <property type="match status" value="1"/>
</dbReference>
<dbReference type="SMART" id="SM00822">
    <property type="entry name" value="PKS_KR"/>
    <property type="match status" value="1"/>
</dbReference>
<dbReference type="Pfam" id="PF13602">
    <property type="entry name" value="ADH_zinc_N_2"/>
    <property type="match status" value="1"/>
</dbReference>
<dbReference type="Gene3D" id="3.40.50.720">
    <property type="entry name" value="NAD(P)-binding Rossmann-like Domain"/>
    <property type="match status" value="1"/>
</dbReference>
<dbReference type="InterPro" id="IPR049900">
    <property type="entry name" value="PKS_mFAS_DH"/>
</dbReference>
<feature type="region of interest" description="N-terminal hotdog fold" evidence="8">
    <location>
        <begin position="974"/>
        <end position="1107"/>
    </location>
</feature>
<evidence type="ECO:0000256" key="8">
    <source>
        <dbReference type="PROSITE-ProRule" id="PRU01363"/>
    </source>
</evidence>
<evidence type="ECO:0000256" key="6">
    <source>
        <dbReference type="ARBA" id="ARBA00023268"/>
    </source>
</evidence>
<dbReference type="PROSITE" id="PS00606">
    <property type="entry name" value="KS3_1"/>
    <property type="match status" value="1"/>
</dbReference>
<evidence type="ECO:0000256" key="1">
    <source>
        <dbReference type="ARBA" id="ARBA00022450"/>
    </source>
</evidence>
<dbReference type="InterPro" id="IPR006162">
    <property type="entry name" value="Ppantetheine_attach_site"/>
</dbReference>
<dbReference type="Gene3D" id="3.10.129.110">
    <property type="entry name" value="Polyketide synthase dehydratase"/>
    <property type="match status" value="1"/>
</dbReference>
<dbReference type="InterPro" id="IPR018201">
    <property type="entry name" value="Ketoacyl_synth_AS"/>
</dbReference>
<reference evidence="13 14" key="1">
    <citation type="submission" date="2023-01" db="EMBL/GenBank/DDBJ databases">
        <title>Analysis of 21 Apiospora genomes using comparative genomics revels a genus with tremendous synthesis potential of carbohydrate active enzymes and secondary metabolites.</title>
        <authorList>
            <person name="Sorensen T."/>
        </authorList>
    </citation>
    <scope>NUCLEOTIDE SEQUENCE [LARGE SCALE GENOMIC DNA]</scope>
    <source>
        <strain evidence="13 14">CBS 20057</strain>
    </source>
</reference>
<dbReference type="Pfam" id="PF08659">
    <property type="entry name" value="KR"/>
    <property type="match status" value="1"/>
</dbReference>
<dbReference type="InterPro" id="IPR020843">
    <property type="entry name" value="ER"/>
</dbReference>
<dbReference type="InterPro" id="IPR016039">
    <property type="entry name" value="Thiolase-like"/>
</dbReference>
<dbReference type="SMART" id="SM00829">
    <property type="entry name" value="PKS_ER"/>
    <property type="match status" value="1"/>
</dbReference>
<keyword evidence="1" id="KW-0596">Phosphopantetheine</keyword>
<dbReference type="InterPro" id="IPR011032">
    <property type="entry name" value="GroES-like_sf"/>
</dbReference>
<dbReference type="InterPro" id="IPR056501">
    <property type="entry name" value="NAD-bd_HRPKS_sdrA"/>
</dbReference>
<dbReference type="InterPro" id="IPR001227">
    <property type="entry name" value="Ac_transferase_dom_sf"/>
</dbReference>
<dbReference type="PROSITE" id="PS50075">
    <property type="entry name" value="CARRIER"/>
    <property type="match status" value="1"/>
</dbReference>
<dbReference type="InterPro" id="IPR057326">
    <property type="entry name" value="KR_dom"/>
</dbReference>
<dbReference type="InterPro" id="IPR016035">
    <property type="entry name" value="Acyl_Trfase/lysoPLipase"/>
</dbReference>
<evidence type="ECO:0008006" key="15">
    <source>
        <dbReference type="Google" id="ProtNLM"/>
    </source>
</evidence>
<dbReference type="CDD" id="cd05195">
    <property type="entry name" value="enoyl_red"/>
    <property type="match status" value="1"/>
</dbReference>
<evidence type="ECO:0000259" key="12">
    <source>
        <dbReference type="PROSITE" id="PS52019"/>
    </source>
</evidence>
<dbReference type="SUPFAM" id="SSF53901">
    <property type="entry name" value="Thiolase-like"/>
    <property type="match status" value="1"/>
</dbReference>
<feature type="domain" description="PKS/mFAS DH" evidence="12">
    <location>
        <begin position="974"/>
        <end position="1293"/>
    </location>
</feature>
<dbReference type="Proteomes" id="UP001396898">
    <property type="component" value="Unassembled WGS sequence"/>
</dbReference>
<proteinExistence type="predicted"/>
<dbReference type="InterPro" id="IPR042104">
    <property type="entry name" value="PKS_dehydratase_sf"/>
</dbReference>
<dbReference type="InterPro" id="IPR029063">
    <property type="entry name" value="SAM-dependent_MTases_sf"/>
</dbReference>
<dbReference type="InterPro" id="IPR014030">
    <property type="entry name" value="Ketoacyl_synth_N"/>
</dbReference>
<dbReference type="PROSITE" id="PS52004">
    <property type="entry name" value="KS3_2"/>
    <property type="match status" value="1"/>
</dbReference>
<evidence type="ECO:0000256" key="7">
    <source>
        <dbReference type="ARBA" id="ARBA00023315"/>
    </source>
</evidence>
<keyword evidence="14" id="KW-1185">Reference proteome</keyword>
<dbReference type="InterPro" id="IPR013154">
    <property type="entry name" value="ADH-like_N"/>
</dbReference>
<dbReference type="Pfam" id="PF23114">
    <property type="entry name" value="NAD-bd_HRPKS_sdrA"/>
    <property type="match status" value="1"/>
</dbReference>
<keyword evidence="5" id="KW-0560">Oxidoreductase</keyword>
<feature type="region of interest" description="Disordered" evidence="9">
    <location>
        <begin position="458"/>
        <end position="477"/>
    </location>
</feature>
<evidence type="ECO:0000256" key="4">
    <source>
        <dbReference type="ARBA" id="ARBA00022857"/>
    </source>
</evidence>
<gene>
    <name evidence="13" type="ORF">PG991_009602</name>
</gene>
<dbReference type="InterPro" id="IPR014043">
    <property type="entry name" value="Acyl_transferase_dom"/>
</dbReference>
<accession>A0ABR1RJ96</accession>
<dbReference type="SMART" id="SM00825">
    <property type="entry name" value="PKS_KS"/>
    <property type="match status" value="1"/>
</dbReference>
<dbReference type="InterPro" id="IPR013968">
    <property type="entry name" value="PKS_KR"/>
</dbReference>
<evidence type="ECO:0000256" key="2">
    <source>
        <dbReference type="ARBA" id="ARBA00022553"/>
    </source>
</evidence>
<protein>
    <recommendedName>
        <fullName evidence="15">Carrier domain-containing protein</fullName>
    </recommendedName>
</protein>
<dbReference type="Pfam" id="PF14765">
    <property type="entry name" value="PS-DH"/>
    <property type="match status" value="1"/>
</dbReference>
<dbReference type="CDD" id="cd00833">
    <property type="entry name" value="PKS"/>
    <property type="match status" value="1"/>
</dbReference>
<dbReference type="SUPFAM" id="SSF51735">
    <property type="entry name" value="NAD(P)-binding Rossmann-fold domains"/>
    <property type="match status" value="2"/>
</dbReference>
<dbReference type="InterPro" id="IPR036291">
    <property type="entry name" value="NAD(P)-bd_dom_sf"/>
</dbReference>
<keyword evidence="6" id="KW-0511">Multifunctional enzyme</keyword>
<feature type="active site" description="Proton donor; for dehydratase activity" evidence="8">
    <location>
        <position position="1203"/>
    </location>
</feature>
<dbReference type="SUPFAM" id="SSF55048">
    <property type="entry name" value="Probable ACP-binding domain of malonyl-CoA ACP transacylase"/>
    <property type="match status" value="1"/>
</dbReference>
<comment type="caution">
    <text evidence="13">The sequence shown here is derived from an EMBL/GenBank/DDBJ whole genome shotgun (WGS) entry which is preliminary data.</text>
</comment>
<dbReference type="SMART" id="SM00827">
    <property type="entry name" value="PKS_AT"/>
    <property type="match status" value="1"/>
</dbReference>
<sequence length="2461" mass="267897">MERDITTPIAVIGMSFQLPGGAASPDTLWSMMLEKRCASSDFPDDRLGGAALHHPDQSRGDSVPLKGGHFVDQELGAFDAPFFSISALEAEAMDPMSRALLETTYRALENAGESMEAISGSKTSVYTGNLADDYKFVFGQDIEQNSKYGTVGMTGLLSGRLSWFFNLRGPALTVDTACSSSLVALDLGCQSLLASTSDMAIVTGCSLLFAPNFFHLLSNMGMLSPNSKCFSFDHRANGYGRGEGIAALILKRLPDALRDNDTIRAVIRSTGVNYDGRTPGVTQPNGASQLSLIQETYKKAGLSMLPTRYLEAHGTGTPVGDVIETAAIGAAFQESRSLDDPLYIGSVKSNIGHAEGASGLASVIKAILTLENGLIPPNANFEILNPNIAADQLKIKVAEHATHWPAVGLRRASVNSFGASGTNAHAILDDALHYLRQRSLIGHHCTREVPALAAASSLNDITPTQTPPPDSPDGSSHQVGYADLPRLIILTAFDKPALGRVLNLHSLWMEKNKSAVHAYPEFLRDLAYTLLERRSLLRYRTFAVIDKQDAIQSGGYFPPAVRSMTKPRTAFVFTGQGAQWAGMGRDMFQFPVFYDTIREADAYLREIGVGWDLIDLLSSTNHKSSLDHPVLSQTLCTVIQLALCDLYRALQIQPSVVVGHSSGEIAAAYCTGAISRETAIRLAYFRGVQAAETSQKLSGGMMAVAMAASDMAPLLESVATPHHSLTLACINSPASVTISGDTGQLEELAKLLDKRQVFHRRLRVNVAYHSPIMGMVSMAYQRDIGKLTPGAIGTATKTEAGPVMISSVTGQTVDAATLRQAEYWAQNIMQPVLFSDAISYIWSSNIMANNDSPESMSKSTAIDVLVEIGPHSALESPIREILQTHSTAAGASYYSSMKRHVPSLRHFLTTLGYLSCQGVNINFAPVNAIGISHNHNRLGKVVETLPEYPFDHSCTYLPTGRLGRCFRFRRHGKLDLLGKPVVDWNPLQPRWRNFLKLSELPWVKDHKINDTVIYPAVGVLVMAIEAANQLADPARTVKGFKLTNTYFKVALAIPASAQGIETQMVFNLPPGSSESNSTSWRFQLFSYDGTQWQEHSYGIVHIDYARRPNSLEGSEDMERLQHARGIYNAVSQSAVLKRTKGEFYDSAFKSGYTFGPAFRAMDDVTYSDRPSRHATASINCYDWKDDDGRNHFQEHVVHPVTLDGILQASIAAFSRAGEDVTSTAVPAEIEYIWVSRDGLSRPGTDMVRSVGTFIHRGNVGYETSVIALDSSLSRVTLDAKGIKTRFVTGVAPAQDPSRHHHLCYGIEWRPDIDMLRLTTHRLATIVQTQEVECEGSLGGADRLLVDFLGLLAFKKPNMRILHVADPDRDFRADPILRGLFHSQQGGTGPVLPCSEFSHSSSALQVGDKDSYDLVIDTCGYMPEALDNTHRILEPGGKLALLVGPSPLHKETENVNGYYTDDSAFHQLSSTHKKEQSPEIRESSCKQLQHALEQAGFIDVLLSFTDTTSPSLLVTASKPRKAVLSRTRINFILVIEATPFQEELARILSVNLGRVALMCTTCYLDQLTMAGEEDPPRVLVFLSELERPLLASLSREVFPKLRDALISTKGLLWLTGRDEGGLFPPYSGMADGLTRVLRSENGHAVIVTAALANASVPDHALQIFSLIQATDFGTTNQDYETSYLQVDGNLHIGRLRPMANFSQIISSKSSPYQARSLPIREAPPLRLKIETPGLIDSLYFDHDLSAEEPLAPGWVEIRVVAVGLNFKDLLLALGRENGTTFGNECAGVVRRTGSNTPFQIGDRVCVFSSTAFSTYTRARAENIARVPDDVSLAHAAAVPVQFVTAWHAIHNAARMQKGESILIHSAAGGTGQAALQIAQLLGCDIFATVGSEDKKRFLISRYGICEDHIFYSRNVAFAQGILRLTNGRGVDVIINSLSGDELFASWDIIAPHGRFIELGKKDIAANSGLPMRPFLRRATFAALEIGDTAADFGILGKDIIDHVLGMFSQGTLRPVEYFEVLPISRLTEGMRALQSGQSMGKIVFDMEDDASVPVRIRSQSAWRLDGSKTYVIAGGTGGLGMMIAEWMVKHKGARHLLLLSRSGIKHGAIDIACNVKGLRGFGAVIEAPECDITNIDALRGVIEKYRCSMPPIAGCIQASMVLKDTVFANMSYGDWLASTDPKVRGSWNLHTVLPDGLDFFILLSSIAGVVGSAGQANYAAGNAYMDALAHYRNALGERAVALDVGAMLDRGFLAKNETLRDRILSAGLLRGISSSELLNLLDHLCDPASSVPRQQTTQVTIGLSPAPELRTACRQSRSPLLSLPFYQHIFIGAAKSNEQANGDDSPEAQRRRDFVSAKSLPGAGIIVSQALLQRLVAMTPGLRDRIDTKHLDEPIQTFGVDSLQAIELRSWFAQEFAADVPIFVILGEETLASIGLLVARKSRLRTSEGVNEISKETPPQQS</sequence>
<feature type="domain" description="Ketosynthase family 3 (KS3)" evidence="11">
    <location>
        <begin position="6"/>
        <end position="430"/>
    </location>
</feature>